<dbReference type="InterPro" id="IPR029480">
    <property type="entry name" value="Transpos_assoc"/>
</dbReference>
<organism evidence="2 3">
    <name type="scientific">Setaria italica</name>
    <name type="common">Foxtail millet</name>
    <name type="synonym">Panicum italicum</name>
    <dbReference type="NCBI Taxonomy" id="4555"/>
    <lineage>
        <taxon>Eukaryota</taxon>
        <taxon>Viridiplantae</taxon>
        <taxon>Streptophyta</taxon>
        <taxon>Embryophyta</taxon>
        <taxon>Tracheophyta</taxon>
        <taxon>Spermatophyta</taxon>
        <taxon>Magnoliopsida</taxon>
        <taxon>Liliopsida</taxon>
        <taxon>Poales</taxon>
        <taxon>Poaceae</taxon>
        <taxon>PACMAD clade</taxon>
        <taxon>Panicoideae</taxon>
        <taxon>Panicodae</taxon>
        <taxon>Paniceae</taxon>
        <taxon>Cenchrinae</taxon>
        <taxon>Setaria</taxon>
    </lineage>
</organism>
<proteinExistence type="predicted"/>
<name>K3YLB6_SETIT</name>
<dbReference type="InParanoid" id="K3YLB6"/>
<dbReference type="EMBL" id="AGNK02003827">
    <property type="status" value="NOT_ANNOTATED_CDS"/>
    <property type="molecule type" value="Genomic_DNA"/>
</dbReference>
<accession>K3YLB6</accession>
<dbReference type="PANTHER" id="PTHR10775:SF189">
    <property type="entry name" value="OS03G0380600 PROTEIN"/>
    <property type="match status" value="1"/>
</dbReference>
<evidence type="ECO:0000313" key="2">
    <source>
        <dbReference type="EnsemblPlants" id="KQL01750"/>
    </source>
</evidence>
<dbReference type="Proteomes" id="UP000004995">
    <property type="component" value="Unassembled WGS sequence"/>
</dbReference>
<feature type="domain" description="Transposase-associated" evidence="1">
    <location>
        <begin position="4"/>
        <end position="52"/>
    </location>
</feature>
<dbReference type="AlphaFoldDB" id="K3YLB6"/>
<reference evidence="3" key="1">
    <citation type="journal article" date="2012" name="Nat. Biotechnol.">
        <title>Reference genome sequence of the model plant Setaria.</title>
        <authorList>
            <person name="Bennetzen J.L."/>
            <person name="Schmutz J."/>
            <person name="Wang H."/>
            <person name="Percifield R."/>
            <person name="Hawkins J."/>
            <person name="Pontaroli A.C."/>
            <person name="Estep M."/>
            <person name="Feng L."/>
            <person name="Vaughn J.N."/>
            <person name="Grimwood J."/>
            <person name="Jenkins J."/>
            <person name="Barry K."/>
            <person name="Lindquist E."/>
            <person name="Hellsten U."/>
            <person name="Deshpande S."/>
            <person name="Wang X."/>
            <person name="Wu X."/>
            <person name="Mitros T."/>
            <person name="Triplett J."/>
            <person name="Yang X."/>
            <person name="Ye C.Y."/>
            <person name="Mauro-Herrera M."/>
            <person name="Wang L."/>
            <person name="Li P."/>
            <person name="Sharma M."/>
            <person name="Sharma R."/>
            <person name="Ronald P.C."/>
            <person name="Panaud O."/>
            <person name="Kellogg E.A."/>
            <person name="Brutnell T.P."/>
            <person name="Doust A.N."/>
            <person name="Tuskan G.A."/>
            <person name="Rokhsar D."/>
            <person name="Devos K.M."/>
        </authorList>
    </citation>
    <scope>NUCLEOTIDE SEQUENCE [LARGE SCALE GENOMIC DNA]</scope>
    <source>
        <strain evidence="3">cv. Yugu1</strain>
    </source>
</reference>
<evidence type="ECO:0000259" key="1">
    <source>
        <dbReference type="Pfam" id="PF13963"/>
    </source>
</evidence>
<dbReference type="HOGENOM" id="CLU_012006_0_2_1"/>
<sequence length="230" mass="26325">MDHRAWIYSIRRYSHTFMLEVSKFVAAAKKHTRICKIKQIRCPCFDCSNNIVWEDTNAGGTSNNTDIDIGCAEVGGDDANDNDHVMMDDDYDCGDQNGDQTDMRVEPQVDEERDVDMEDMLRHIEPKVLLGSAKGLENFETLKKAAKDRILTWCQKNTYQAKKIINPLKIRVQRIYACKNHCILYCDEYVVLEKCPNCDATCYKSNADFCEDRAGSSIGNKRKKVAKKKC</sequence>
<dbReference type="Pfam" id="PF13963">
    <property type="entry name" value="Transpos_assoc"/>
    <property type="match status" value="1"/>
</dbReference>
<dbReference type="Gramene" id="KQL01750">
    <property type="protein sequence ID" value="KQL01750"/>
    <property type="gene ID" value="SETIT_015039mg"/>
</dbReference>
<protein>
    <recommendedName>
        <fullName evidence="1">Transposase-associated domain-containing protein</fullName>
    </recommendedName>
</protein>
<reference evidence="2" key="2">
    <citation type="submission" date="2018-08" db="UniProtKB">
        <authorList>
            <consortium name="EnsemblPlants"/>
        </authorList>
    </citation>
    <scope>IDENTIFICATION</scope>
    <source>
        <strain evidence="2">Yugu1</strain>
    </source>
</reference>
<dbReference type="PANTHER" id="PTHR10775">
    <property type="entry name" value="OS08G0208400 PROTEIN"/>
    <property type="match status" value="1"/>
</dbReference>
<keyword evidence="3" id="KW-1185">Reference proteome</keyword>
<dbReference type="EnsemblPlants" id="KQL01750">
    <property type="protein sequence ID" value="KQL01750"/>
    <property type="gene ID" value="SETIT_015039mg"/>
</dbReference>
<evidence type="ECO:0000313" key="3">
    <source>
        <dbReference type="Proteomes" id="UP000004995"/>
    </source>
</evidence>